<sequence length="194" mass="22381">MPNSISWVTTCMEEMGQDIARMQTHRAAEATTPASIDRNLPTSIDADPSQSNPMKSQPDSYTRAEIAQMFFYFSDRSNAEGVSGDLEIHRSSTRGIDIDRQAHQHIDRQSQKDIDRRSYKPRRASTKLKSDMSDINDHEEEISAETYATLVRHQFKLECLGDRLQRIDNTTTTMKDKWRRGNKAMRDFTGTWFN</sequence>
<feature type="compositionally biased region" description="Polar residues" evidence="1">
    <location>
        <begin position="48"/>
        <end position="60"/>
    </location>
</feature>
<organism evidence="2 3">
    <name type="scientific">Brassica cretica</name>
    <name type="common">Mustard</name>
    <dbReference type="NCBI Taxonomy" id="69181"/>
    <lineage>
        <taxon>Eukaryota</taxon>
        <taxon>Viridiplantae</taxon>
        <taxon>Streptophyta</taxon>
        <taxon>Embryophyta</taxon>
        <taxon>Tracheophyta</taxon>
        <taxon>Spermatophyta</taxon>
        <taxon>Magnoliopsida</taxon>
        <taxon>eudicotyledons</taxon>
        <taxon>Gunneridae</taxon>
        <taxon>Pentapetalae</taxon>
        <taxon>rosids</taxon>
        <taxon>malvids</taxon>
        <taxon>Brassicales</taxon>
        <taxon>Brassicaceae</taxon>
        <taxon>Brassiceae</taxon>
        <taxon>Brassica</taxon>
    </lineage>
</organism>
<dbReference type="AlphaFoldDB" id="A0A8S9JEC1"/>
<protein>
    <submittedName>
        <fullName evidence="2">Uncharacterized protein</fullName>
    </submittedName>
</protein>
<reference evidence="2" key="1">
    <citation type="submission" date="2019-12" db="EMBL/GenBank/DDBJ databases">
        <title>Genome sequencing and annotation of Brassica cretica.</title>
        <authorList>
            <person name="Studholme D.J."/>
            <person name="Sarris P.F."/>
        </authorList>
    </citation>
    <scope>NUCLEOTIDE SEQUENCE</scope>
    <source>
        <strain evidence="2">PFS-001/15</strain>
        <tissue evidence="2">Leaf</tissue>
    </source>
</reference>
<accession>A0A8S9JEC1</accession>
<comment type="caution">
    <text evidence="2">The sequence shown here is derived from an EMBL/GenBank/DDBJ whole genome shotgun (WGS) entry which is preliminary data.</text>
</comment>
<feature type="region of interest" description="Disordered" evidence="1">
    <location>
        <begin position="22"/>
        <end position="60"/>
    </location>
</feature>
<name>A0A8S9JEC1_BRACR</name>
<dbReference type="EMBL" id="QGKW02001660">
    <property type="protein sequence ID" value="KAF2580910.1"/>
    <property type="molecule type" value="Genomic_DNA"/>
</dbReference>
<evidence type="ECO:0000313" key="2">
    <source>
        <dbReference type="EMBL" id="KAF2580910.1"/>
    </source>
</evidence>
<feature type="region of interest" description="Disordered" evidence="1">
    <location>
        <begin position="93"/>
        <end position="132"/>
    </location>
</feature>
<gene>
    <name evidence="2" type="ORF">F2Q68_00004889</name>
</gene>
<feature type="compositionally biased region" description="Basic and acidic residues" evidence="1">
    <location>
        <begin position="93"/>
        <end position="118"/>
    </location>
</feature>
<proteinExistence type="predicted"/>
<evidence type="ECO:0000256" key="1">
    <source>
        <dbReference type="SAM" id="MobiDB-lite"/>
    </source>
</evidence>
<dbReference type="Proteomes" id="UP000712281">
    <property type="component" value="Unassembled WGS sequence"/>
</dbReference>
<evidence type="ECO:0000313" key="3">
    <source>
        <dbReference type="Proteomes" id="UP000712281"/>
    </source>
</evidence>